<evidence type="ECO:0008006" key="4">
    <source>
        <dbReference type="Google" id="ProtNLM"/>
    </source>
</evidence>
<sequence>MSNLGGAAPYWSTFGYDEVGNRTSVVNHAGDGTTTTSAYPYDGSGSAGPHAVTKVATTSSATGVGEVDSTFAYDQAGNMVSRAVGGKDAQSLTWDADGELSGVKKTSSGASQGTYVYSADGDRLLRRQGKTP</sequence>
<keyword evidence="3" id="KW-1185">Reference proteome</keyword>
<feature type="compositionally biased region" description="Polar residues" evidence="1">
    <location>
        <begin position="104"/>
        <end position="115"/>
    </location>
</feature>
<evidence type="ECO:0000313" key="2">
    <source>
        <dbReference type="EMBL" id="PJI95201.1"/>
    </source>
</evidence>
<comment type="caution">
    <text evidence="2">The sequence shown here is derived from an EMBL/GenBank/DDBJ whole genome shotgun (WGS) entry which is preliminary data.</text>
</comment>
<dbReference type="AlphaFoldDB" id="A0A2M8WWA8"/>
<organism evidence="2 3">
    <name type="scientific">Luteimicrobium subarcticum</name>
    <dbReference type="NCBI Taxonomy" id="620910"/>
    <lineage>
        <taxon>Bacteria</taxon>
        <taxon>Bacillati</taxon>
        <taxon>Actinomycetota</taxon>
        <taxon>Actinomycetes</taxon>
        <taxon>Micrococcales</taxon>
        <taxon>Luteimicrobium</taxon>
    </lineage>
</organism>
<dbReference type="OrthoDB" id="5150353at2"/>
<gene>
    <name evidence="2" type="ORF">CLV34_0075</name>
</gene>
<protein>
    <recommendedName>
        <fullName evidence="4">YD repeat-containing protein</fullName>
    </recommendedName>
</protein>
<dbReference type="Gene3D" id="2.180.10.10">
    <property type="entry name" value="RHS repeat-associated core"/>
    <property type="match status" value="1"/>
</dbReference>
<dbReference type="EMBL" id="PGTZ01000002">
    <property type="protein sequence ID" value="PJI95201.1"/>
    <property type="molecule type" value="Genomic_DNA"/>
</dbReference>
<reference evidence="2 3" key="1">
    <citation type="submission" date="2017-11" db="EMBL/GenBank/DDBJ databases">
        <title>Genomic Encyclopedia of Archaeal and Bacterial Type Strains, Phase II (KMG-II): From Individual Species to Whole Genera.</title>
        <authorList>
            <person name="Goeker M."/>
        </authorList>
    </citation>
    <scope>NUCLEOTIDE SEQUENCE [LARGE SCALE GENOMIC DNA]</scope>
    <source>
        <strain evidence="2 3">DSM 22413</strain>
    </source>
</reference>
<proteinExistence type="predicted"/>
<dbReference type="RefSeq" id="WP_100348319.1">
    <property type="nucleotide sequence ID" value="NZ_PGTZ01000002.1"/>
</dbReference>
<evidence type="ECO:0000256" key="1">
    <source>
        <dbReference type="SAM" id="MobiDB-lite"/>
    </source>
</evidence>
<name>A0A2M8WWA8_9MICO</name>
<accession>A0A2M8WWA8</accession>
<dbReference type="Proteomes" id="UP000231586">
    <property type="component" value="Unassembled WGS sequence"/>
</dbReference>
<feature type="region of interest" description="Disordered" evidence="1">
    <location>
        <begin position="100"/>
        <end position="132"/>
    </location>
</feature>
<evidence type="ECO:0000313" key="3">
    <source>
        <dbReference type="Proteomes" id="UP000231586"/>
    </source>
</evidence>